<dbReference type="FunFam" id="3.40.30.10:FF:000034">
    <property type="entry name" value="glutathione S-transferase 1"/>
    <property type="match status" value="1"/>
</dbReference>
<dbReference type="Pfam" id="PF02798">
    <property type="entry name" value="GST_N"/>
    <property type="match status" value="1"/>
</dbReference>
<feature type="domain" description="GST C-terminal" evidence="4">
    <location>
        <begin position="89"/>
        <end position="214"/>
    </location>
</feature>
<dbReference type="GO" id="GO:0006749">
    <property type="term" value="P:glutathione metabolic process"/>
    <property type="evidence" value="ECO:0007669"/>
    <property type="project" value="TreeGrafter"/>
</dbReference>
<protein>
    <submittedName>
        <fullName evidence="5">Uncharacterized protein</fullName>
    </submittedName>
</protein>
<dbReference type="InterPro" id="IPR036249">
    <property type="entry name" value="Thioredoxin-like_sf"/>
</dbReference>
<evidence type="ECO:0000256" key="1">
    <source>
        <dbReference type="ARBA" id="ARBA00011738"/>
    </source>
</evidence>
<dbReference type="SUPFAM" id="SSF47616">
    <property type="entry name" value="GST C-terminal domain-like"/>
    <property type="match status" value="1"/>
</dbReference>
<comment type="similarity">
    <text evidence="2">Belongs to the GST superfamily.</text>
</comment>
<dbReference type="SFLD" id="SFLDS00019">
    <property type="entry name" value="Glutathione_Transferase_(cytos"/>
    <property type="match status" value="1"/>
</dbReference>
<dbReference type="InterPro" id="IPR040079">
    <property type="entry name" value="Glutathione_S-Trfase"/>
</dbReference>
<reference evidence="5 6" key="1">
    <citation type="submission" date="2020-11" db="EMBL/GenBank/DDBJ databases">
        <authorList>
            <person name="Wallbank WR R."/>
            <person name="Pardo Diaz C."/>
            <person name="Kozak K."/>
            <person name="Martin S."/>
            <person name="Jiggins C."/>
            <person name="Moest M."/>
            <person name="Warren A I."/>
            <person name="Generalovic N T."/>
            <person name="Byers J.R.P. K."/>
            <person name="Montejo-Kovacevich G."/>
            <person name="Yen C E."/>
        </authorList>
    </citation>
    <scope>NUCLEOTIDE SEQUENCE [LARGE SCALE GENOMIC DNA]</scope>
</reference>
<evidence type="ECO:0000259" key="3">
    <source>
        <dbReference type="PROSITE" id="PS50404"/>
    </source>
</evidence>
<organism evidence="5 6">
    <name type="scientific">Hermetia illucens</name>
    <name type="common">Black soldier fly</name>
    <dbReference type="NCBI Taxonomy" id="343691"/>
    <lineage>
        <taxon>Eukaryota</taxon>
        <taxon>Metazoa</taxon>
        <taxon>Ecdysozoa</taxon>
        <taxon>Arthropoda</taxon>
        <taxon>Hexapoda</taxon>
        <taxon>Insecta</taxon>
        <taxon>Pterygota</taxon>
        <taxon>Neoptera</taxon>
        <taxon>Endopterygota</taxon>
        <taxon>Diptera</taxon>
        <taxon>Brachycera</taxon>
        <taxon>Stratiomyomorpha</taxon>
        <taxon>Stratiomyidae</taxon>
        <taxon>Hermetiinae</taxon>
        <taxon>Hermetia</taxon>
    </lineage>
</organism>
<dbReference type="OMA" id="LNQWLHF"/>
<evidence type="ECO:0000259" key="4">
    <source>
        <dbReference type="PROSITE" id="PS50405"/>
    </source>
</evidence>
<dbReference type="Gene3D" id="1.20.1050.10">
    <property type="match status" value="1"/>
</dbReference>
<name>A0A7R8UFE7_HERIL</name>
<dbReference type="SUPFAM" id="SSF52833">
    <property type="entry name" value="Thioredoxin-like"/>
    <property type="match status" value="1"/>
</dbReference>
<evidence type="ECO:0000313" key="6">
    <source>
        <dbReference type="Proteomes" id="UP000594454"/>
    </source>
</evidence>
<dbReference type="InterPro" id="IPR004045">
    <property type="entry name" value="Glutathione_S-Trfase_N"/>
</dbReference>
<dbReference type="PANTHER" id="PTHR43969">
    <property type="entry name" value="GLUTATHIONE S TRANSFERASE D10, ISOFORM A-RELATED"/>
    <property type="match status" value="1"/>
</dbReference>
<dbReference type="Pfam" id="PF00043">
    <property type="entry name" value="GST_C"/>
    <property type="match status" value="1"/>
</dbReference>
<dbReference type="PROSITE" id="PS50404">
    <property type="entry name" value="GST_NTER"/>
    <property type="match status" value="1"/>
</dbReference>
<dbReference type="InterPro" id="IPR010987">
    <property type="entry name" value="Glutathione-S-Trfase_C-like"/>
</dbReference>
<dbReference type="EMBL" id="LR899009">
    <property type="protein sequence ID" value="CAD7079718.1"/>
    <property type="molecule type" value="Genomic_DNA"/>
</dbReference>
<dbReference type="SMR" id="A0A7R8UFE7"/>
<keyword evidence="6" id="KW-1185">Reference proteome</keyword>
<dbReference type="OrthoDB" id="2309723at2759"/>
<dbReference type="CDD" id="cd03177">
    <property type="entry name" value="GST_C_Delta_Epsilon"/>
    <property type="match status" value="1"/>
</dbReference>
<dbReference type="Gene3D" id="3.40.30.10">
    <property type="entry name" value="Glutaredoxin"/>
    <property type="match status" value="1"/>
</dbReference>
<dbReference type="PANTHER" id="PTHR43969:SF9">
    <property type="entry name" value="GLUTATHIONE S TRANSFERASE D10, ISOFORM A-RELATED"/>
    <property type="match status" value="1"/>
</dbReference>
<feature type="domain" description="GST N-terminal" evidence="3">
    <location>
        <begin position="2"/>
        <end position="83"/>
    </location>
</feature>
<dbReference type="InParanoid" id="A0A7R8UFE7"/>
<dbReference type="SFLD" id="SFLDG01153">
    <property type="entry name" value="Main.4:_Theta-like"/>
    <property type="match status" value="1"/>
</dbReference>
<evidence type="ECO:0000256" key="2">
    <source>
        <dbReference type="RuleBase" id="RU003494"/>
    </source>
</evidence>
<dbReference type="InterPro" id="IPR036282">
    <property type="entry name" value="Glutathione-S-Trfase_C_sf"/>
</dbReference>
<dbReference type="PROSITE" id="PS50405">
    <property type="entry name" value="GST_CTER"/>
    <property type="match status" value="1"/>
</dbReference>
<dbReference type="Proteomes" id="UP000594454">
    <property type="component" value="Chromosome 1"/>
</dbReference>
<dbReference type="InterPro" id="IPR004046">
    <property type="entry name" value="GST_C"/>
</dbReference>
<sequence length="218" mass="24481">MAPLILYHFPPSAPSRAALLAIRNLNLDVEVKEVNLFQKEQINPEFIKINPQHCVPTMDDDGFVLWESRAIAQYLVESKAPDSGLYPSDIQERALTNQRLYFDLGTLYTRIRAICYPVLFLGETTIPEDKKKQLQEAFEWLNGFLEGRKWVAGDNLTIADLSILASIASIIHVGADISEYKNLAAWYENCKSLPGFEENDEGAKVFGGAVKGKLKEGF</sequence>
<gene>
    <name evidence="5" type="ORF">HERILL_LOCUS2921</name>
</gene>
<dbReference type="SFLD" id="SFLDG00358">
    <property type="entry name" value="Main_(cytGST)"/>
    <property type="match status" value="1"/>
</dbReference>
<dbReference type="CDD" id="cd03045">
    <property type="entry name" value="GST_N_Delta_Epsilon"/>
    <property type="match status" value="1"/>
</dbReference>
<dbReference type="AlphaFoldDB" id="A0A7R8UFE7"/>
<comment type="subunit">
    <text evidence="1">Homodimer.</text>
</comment>
<proteinExistence type="inferred from homology"/>
<dbReference type="FunFam" id="1.20.1050.10:FF:000007">
    <property type="entry name" value="Glutathione S-transferase 1-1"/>
    <property type="match status" value="1"/>
</dbReference>
<dbReference type="GO" id="GO:0004364">
    <property type="term" value="F:glutathione transferase activity"/>
    <property type="evidence" value="ECO:0007669"/>
    <property type="project" value="TreeGrafter"/>
</dbReference>
<evidence type="ECO:0000313" key="5">
    <source>
        <dbReference type="EMBL" id="CAD7079718.1"/>
    </source>
</evidence>
<accession>A0A7R8UFE7</accession>